<dbReference type="OrthoDB" id="7996750at2759"/>
<dbReference type="GO" id="GO:0003964">
    <property type="term" value="F:RNA-directed DNA polymerase activity"/>
    <property type="evidence" value="ECO:0007669"/>
    <property type="project" value="UniProtKB-KW"/>
</dbReference>
<evidence type="ECO:0000313" key="5">
    <source>
        <dbReference type="Proteomes" id="UP000198211"/>
    </source>
</evidence>
<keyword evidence="4" id="KW-0548">Nucleotidyltransferase</keyword>
<protein>
    <submittedName>
        <fullName evidence="4">Reverse transcriptase</fullName>
    </submittedName>
</protein>
<feature type="region of interest" description="Disordered" evidence="1">
    <location>
        <begin position="177"/>
        <end position="208"/>
    </location>
</feature>
<dbReference type="Gene3D" id="3.30.420.10">
    <property type="entry name" value="Ribonuclease H-like superfamily/Ribonuclease H"/>
    <property type="match status" value="1"/>
</dbReference>
<feature type="region of interest" description="Disordered" evidence="1">
    <location>
        <begin position="1"/>
        <end position="30"/>
    </location>
</feature>
<dbReference type="EMBL" id="NBNE01002827">
    <property type="protein sequence ID" value="OWZ09340.1"/>
    <property type="molecule type" value="Genomic_DNA"/>
</dbReference>
<dbReference type="Pfam" id="PF17921">
    <property type="entry name" value="Integrase_H2C2"/>
    <property type="match status" value="1"/>
</dbReference>
<organism evidence="4 5">
    <name type="scientific">Phytophthora megakarya</name>
    <dbReference type="NCBI Taxonomy" id="4795"/>
    <lineage>
        <taxon>Eukaryota</taxon>
        <taxon>Sar</taxon>
        <taxon>Stramenopiles</taxon>
        <taxon>Oomycota</taxon>
        <taxon>Peronosporomycetes</taxon>
        <taxon>Peronosporales</taxon>
        <taxon>Peronosporaceae</taxon>
        <taxon>Phytophthora</taxon>
    </lineage>
</organism>
<keyword evidence="4" id="KW-0695">RNA-directed DNA polymerase</keyword>
<dbReference type="InterPro" id="IPR052160">
    <property type="entry name" value="Gypsy_RT_Integrase-like"/>
</dbReference>
<dbReference type="GO" id="GO:0003676">
    <property type="term" value="F:nucleic acid binding"/>
    <property type="evidence" value="ECO:0007669"/>
    <property type="project" value="InterPro"/>
</dbReference>
<evidence type="ECO:0000259" key="2">
    <source>
        <dbReference type="Pfam" id="PF13456"/>
    </source>
</evidence>
<keyword evidence="5" id="KW-1185">Reference proteome</keyword>
<dbReference type="InterPro" id="IPR002156">
    <property type="entry name" value="RNaseH_domain"/>
</dbReference>
<dbReference type="InterPro" id="IPR041588">
    <property type="entry name" value="Integrase_H2C2"/>
</dbReference>
<comment type="caution">
    <text evidence="4">The sequence shown here is derived from an EMBL/GenBank/DDBJ whole genome shotgun (WGS) entry which is preliminary data.</text>
</comment>
<dbReference type="InterPro" id="IPR036397">
    <property type="entry name" value="RNaseH_sf"/>
</dbReference>
<dbReference type="Pfam" id="PF13456">
    <property type="entry name" value="RVT_3"/>
    <property type="match status" value="1"/>
</dbReference>
<dbReference type="AlphaFoldDB" id="A0A225VXP5"/>
<evidence type="ECO:0000259" key="3">
    <source>
        <dbReference type="Pfam" id="PF17921"/>
    </source>
</evidence>
<gene>
    <name evidence="4" type="ORF">PHMEG_00017975</name>
</gene>
<feature type="compositionally biased region" description="Basic and acidic residues" evidence="1">
    <location>
        <begin position="199"/>
        <end position="208"/>
    </location>
</feature>
<reference evidence="5" key="1">
    <citation type="submission" date="2017-03" db="EMBL/GenBank/DDBJ databases">
        <title>Phytopthora megakarya and P. palmivora, two closely related causual agents of cacao black pod achieved similar genome size and gene model numbers by different mechanisms.</title>
        <authorList>
            <person name="Ali S."/>
            <person name="Shao J."/>
            <person name="Larry D.J."/>
            <person name="Kronmiller B."/>
            <person name="Shen D."/>
            <person name="Strem M.D."/>
            <person name="Melnick R.L."/>
            <person name="Guiltinan M.J."/>
            <person name="Tyler B.M."/>
            <person name="Meinhardt L.W."/>
            <person name="Bailey B.A."/>
        </authorList>
    </citation>
    <scope>NUCLEOTIDE SEQUENCE [LARGE SCALE GENOMIC DNA]</scope>
    <source>
        <strain evidence="5">zdho120</strain>
    </source>
</reference>
<keyword evidence="4" id="KW-0808">Transferase</keyword>
<dbReference type="PANTHER" id="PTHR47266">
    <property type="entry name" value="ENDONUCLEASE-RELATED"/>
    <property type="match status" value="1"/>
</dbReference>
<dbReference type="Gene3D" id="1.10.340.70">
    <property type="match status" value="1"/>
</dbReference>
<proteinExistence type="predicted"/>
<name>A0A225VXP5_9STRA</name>
<feature type="domain" description="RNase H type-1" evidence="2">
    <location>
        <begin position="40"/>
        <end position="125"/>
    </location>
</feature>
<feature type="compositionally biased region" description="Basic and acidic residues" evidence="1">
    <location>
        <begin position="1"/>
        <end position="24"/>
    </location>
</feature>
<evidence type="ECO:0000256" key="1">
    <source>
        <dbReference type="SAM" id="MobiDB-lite"/>
    </source>
</evidence>
<feature type="domain" description="Integrase zinc-binding" evidence="3">
    <location>
        <begin position="283"/>
        <end position="332"/>
    </location>
</feature>
<evidence type="ECO:0000313" key="4">
    <source>
        <dbReference type="EMBL" id="OWZ09340.1"/>
    </source>
</evidence>
<sequence length="376" mass="42379">MLSSDHIEHLPKEMGQGRRLHSLEPPELGDCGDHGTLSLEGTVNEAEYSGLVKGMQRAINAMAQELVLELPVNNTAAPGGYRLYPTHPLRLLQEAEGLQAKFKSLRLAHVKRDFNAAADYISKRAIQEQSSLEVTDLGERKLLQGLNRIHEKPMKDPSPREQSLVECAFIATARGIPRVGEPGTEGAEEGLEVGPRNPDSQDSKEDFEDARRERWRRICSHQTHDPGLAPLVRFLRGETEQMSLRQTTHLAKMTDLFVMDFRDALFNVSRNNQNTRGTLSIYILHHCHADLQGAHQGITRTYERLRKEFYWIGMFKDTERYVKECVDCVTAKGLLRNPGSSPGNLLATRPFQVVPMDFIIPLPQSARGNRALLLFQ</sequence>
<dbReference type="Proteomes" id="UP000198211">
    <property type="component" value="Unassembled WGS sequence"/>
</dbReference>
<dbReference type="GO" id="GO:0004523">
    <property type="term" value="F:RNA-DNA hybrid ribonuclease activity"/>
    <property type="evidence" value="ECO:0007669"/>
    <property type="project" value="InterPro"/>
</dbReference>
<accession>A0A225VXP5</accession>